<dbReference type="InterPro" id="IPR027417">
    <property type="entry name" value="P-loop_NTPase"/>
</dbReference>
<feature type="compositionally biased region" description="Basic and acidic residues" evidence="1">
    <location>
        <begin position="1"/>
        <end position="14"/>
    </location>
</feature>
<dbReference type="Gene3D" id="3.40.50.300">
    <property type="entry name" value="P-loop containing nucleotide triphosphate hydrolases"/>
    <property type="match status" value="1"/>
</dbReference>
<feature type="region of interest" description="Disordered" evidence="1">
    <location>
        <begin position="383"/>
        <end position="415"/>
    </location>
</feature>
<gene>
    <name evidence="3" type="ORF">SEMRO_385_G131750.1</name>
</gene>
<dbReference type="Pfam" id="PF17784">
    <property type="entry name" value="Sulfotransfer_4"/>
    <property type="match status" value="1"/>
</dbReference>
<comment type="caution">
    <text evidence="3">The sequence shown here is derived from an EMBL/GenBank/DDBJ whole genome shotgun (WGS) entry which is preliminary data.</text>
</comment>
<protein>
    <submittedName>
        <fullName evidence="3">Uncharacterized protein</fullName>
    </submittedName>
</protein>
<name>A0A9N8HCJ9_9STRA</name>
<sequence>MTTKQRDIHHDKPQSPRAQSPWKIRSISGIFAVASVVSALVQFGVLHKSQDHLPAGGKSSVPVDKSFLLNHRRGIQHGGQQKKSQRRRQEQIQTSRNHDSVKEKAKIVTPRVDVKPNELKLPTPIIVMGLPKMGGSTIYEYFKCGLDSTARLSQYDCKPGKDPDKIGMSCGKHMRRNLEKEHEPAFTGMDTFDVYAQLDAHEKKGGITLPQWAYLQEIRDQYPSATWILNTREKREWVHALDKWGDLRQRLIDHHIYPEFSKGVGAKDIDMIIFARMHEERVKEFAQSNPSLHLVEVKIDDPNAGQSMEATFGISKDCWIRKKRASPNVPHDADSVVYGKVVSSVKPTVPIIRQSPKLKKKESLNVPHDSNSVVDRKEIGNVKPTVPIIRQSPKPNKRASRDSNSVVDRKEVNSVKPTVPIAKQSQKLNSSQGGIGVKPGELKLPTPIIVLGLPKMGGSTIYEYFKCGLDSTARLSQYDCKPGKDPDKIGMSCGKHMRRNLEKEHEPAFAGMDTFDVYAQLDAHEKKGGITLPQWAYLQEIRDQYPSATWILNTREKREWVHALDKWGDLRQRLIDHHIYPEFSKGVGTKDIDMNIFARMHEERVKEFAESNPSIHLVEVKIDDPHAGQSMEDAFGVSKDCWIRKKRASPNVPHDADSVVDGKVVSSVKPTVPIIRQSPKLKKKESLNVPHDSNSVVDRKEIGNVKPTVPIIRQSPKPNKRASRDSNSVVDRKEVNSVKPTVPIAKQSQKLNSSQGGIGVKPGELKLPTPILVMGLPKAGTTSIYTFFECGLDANFSRISHYDCKPGKDPEKIGMSCGKKMRRNLEKYLKPVFYEIDDFDVYAELDAQELKGGITLPQWAYLQEIHDHFPNATWIMNTRDEKDWIHSLDAWGSLRQRFIDKHIYPEFPAGVGAKDSDMIAFSHLQAQRVREFARSNPSHHLVEVKIDSPDAGKIMADAFGISTQCWSRKNVNKDHILEHESDSFAVDSLCGGCRSILMDHLERGIHRERCGIKIYKDAKEQNLTILEAARLLVQNPVYGADCLPCLQCKPADRRYWRYDHAAVPYENPKTYYLSSIPDENRIPRTVLADSHTKLTKYFLKLNAVSHNKPKQYLFEYNPTIVPLPSSMTFPKLEKDNGKIAYISSFRVATQQGCFNVGTTLQMIGGEWENPERRPEKKDYLGLALMKEDLSVVAEIVIDLPRRFRKREDFRLFVLHGQLYISSYCKLTPLWVKESSGESNSFSLAFDRTQTKVDAWQAINVFPSPLRAWIGADITQCATEELDNMHFKNLNYFVSASGDTMVETFPLGPHIVRPVHHVLNSSAPAPTRADDFNDTITALQPSYYTVDELILAREMSFFESGFTQDRGGACCSRIVNPRKTNQTLWLGISHVKTPHGRKKLEKRGLQPNQYLSRWYAFEQTPPFKTVAMSGGFCWPSPKAGNATGDAFNPLAPHSAPWNHFNMGSLKHIKCPAIHFVSGMTEKLNDPETLIVALGVADCTPWFVEVKKADIIQRLFEGPPT</sequence>
<dbReference type="Proteomes" id="UP001153069">
    <property type="component" value="Unassembled WGS sequence"/>
</dbReference>
<organism evidence="3 4">
    <name type="scientific">Seminavis robusta</name>
    <dbReference type="NCBI Taxonomy" id="568900"/>
    <lineage>
        <taxon>Eukaryota</taxon>
        <taxon>Sar</taxon>
        <taxon>Stramenopiles</taxon>
        <taxon>Ochrophyta</taxon>
        <taxon>Bacillariophyta</taxon>
        <taxon>Bacillariophyceae</taxon>
        <taxon>Bacillariophycidae</taxon>
        <taxon>Naviculales</taxon>
        <taxon>Naviculaceae</taxon>
        <taxon>Seminavis</taxon>
    </lineage>
</organism>
<keyword evidence="2" id="KW-0472">Membrane</keyword>
<dbReference type="PANTHER" id="PTHR36978:SF4">
    <property type="entry name" value="P-LOOP CONTAINING NUCLEOSIDE TRIPHOSPHATE HYDROLASE PROTEIN"/>
    <property type="match status" value="1"/>
</dbReference>
<dbReference type="SUPFAM" id="SSF52540">
    <property type="entry name" value="P-loop containing nucleoside triphosphate hydrolases"/>
    <property type="match status" value="1"/>
</dbReference>
<dbReference type="InterPro" id="IPR040632">
    <property type="entry name" value="Sulfotransfer_4"/>
</dbReference>
<dbReference type="EMBL" id="CAICTM010000384">
    <property type="protein sequence ID" value="CAB9509336.1"/>
    <property type="molecule type" value="Genomic_DNA"/>
</dbReference>
<evidence type="ECO:0000313" key="3">
    <source>
        <dbReference type="EMBL" id="CAB9509336.1"/>
    </source>
</evidence>
<feature type="transmembrane region" description="Helical" evidence="2">
    <location>
        <begin position="27"/>
        <end position="46"/>
    </location>
</feature>
<reference evidence="3" key="1">
    <citation type="submission" date="2020-06" db="EMBL/GenBank/DDBJ databases">
        <authorList>
            <consortium name="Plant Systems Biology data submission"/>
        </authorList>
    </citation>
    <scope>NUCLEOTIDE SEQUENCE</scope>
    <source>
        <strain evidence="3">D6</strain>
    </source>
</reference>
<feature type="region of interest" description="Disordered" evidence="1">
    <location>
        <begin position="1"/>
        <end position="21"/>
    </location>
</feature>
<accession>A0A9N8HCJ9</accession>
<evidence type="ECO:0000313" key="4">
    <source>
        <dbReference type="Proteomes" id="UP001153069"/>
    </source>
</evidence>
<keyword evidence="4" id="KW-1185">Reference proteome</keyword>
<evidence type="ECO:0000256" key="2">
    <source>
        <dbReference type="SAM" id="Phobius"/>
    </source>
</evidence>
<feature type="region of interest" description="Disordered" evidence="1">
    <location>
        <begin position="74"/>
        <end position="105"/>
    </location>
</feature>
<evidence type="ECO:0000256" key="1">
    <source>
        <dbReference type="SAM" id="MobiDB-lite"/>
    </source>
</evidence>
<feature type="compositionally biased region" description="Basic and acidic residues" evidence="1">
    <location>
        <begin position="96"/>
        <end position="105"/>
    </location>
</feature>
<keyword evidence="2" id="KW-1133">Transmembrane helix</keyword>
<dbReference type="PANTHER" id="PTHR36978">
    <property type="entry name" value="P-LOOP CONTAINING NUCLEOTIDE TRIPHOSPHATE HYDROLASE"/>
    <property type="match status" value="1"/>
</dbReference>
<keyword evidence="2" id="KW-0812">Transmembrane</keyword>
<proteinExistence type="predicted"/>
<dbReference type="OrthoDB" id="41409at2759"/>
<feature type="region of interest" description="Disordered" evidence="1">
    <location>
        <begin position="706"/>
        <end position="738"/>
    </location>
</feature>